<evidence type="ECO:0000313" key="10">
    <source>
        <dbReference type="EMBL" id="POS71069.1"/>
    </source>
</evidence>
<sequence>MLLLPALQDRLATSPVETVLAGLFLTLISYVVWNEIIRHQARVPGMSGPPGLPLIGNLWSIRSNAAAQYKEWSKRYGDVYQVQLGNVPVIVVNSAKATKHLWVGQGQALSSRPVTHTFHKVASTTAGLTIGTSPWDDSLKRRKKGVAVAVNRPAIAIYVPYLDVESRTFVSDLLTYGDAGKKPIDPLPFIQRLSLSLAVTINWGVRIPTIEDPMFREIVTVEEELNRFRSTTGNLQDYIPLLRLNPLNTASALAREMRDRRDAYLNRFNSDLKAKVEKGTNKPCIQANVITYKEAALNETELTSISLSMLGGGFETVSNTVQWSVGYLAQHPEIQDRAFAAIREFQGLLKAPEKKAEDVSDVDPLPDAADDQKCAYISALAREALRYFTVIPLNLPRESIRDVEYEGVRIPKGKTVYMNAWACNYDPELWEDPKVFRPERWLEKPDAPLFTFGLGYRMCAGHLLATREVYLIFMRLLASFRLEQPPGVNRADVDPASGFKNPRDLIMAPKSYEVLCVPRDEARLKAVLAERETDSEAQA</sequence>
<dbReference type="PROSITE" id="PS00086">
    <property type="entry name" value="CYTOCHROME_P450"/>
    <property type="match status" value="1"/>
</dbReference>
<keyword evidence="11" id="KW-1185">Reference proteome</keyword>
<evidence type="ECO:0000256" key="6">
    <source>
        <dbReference type="ARBA" id="ARBA00023033"/>
    </source>
</evidence>
<accession>A0A2P5HLE4</accession>
<dbReference type="Proteomes" id="UP000094444">
    <property type="component" value="Unassembled WGS sequence"/>
</dbReference>
<reference evidence="10" key="1">
    <citation type="submission" date="2017-09" db="EMBL/GenBank/DDBJ databases">
        <title>Polyketide synthases of a Diaporthe helianthi virulent isolate.</title>
        <authorList>
            <person name="Baroncelli R."/>
        </authorList>
    </citation>
    <scope>NUCLEOTIDE SEQUENCE [LARGE SCALE GENOMIC DNA]</scope>
    <source>
        <strain evidence="10">7/96</strain>
    </source>
</reference>
<dbReference type="GO" id="GO:0005506">
    <property type="term" value="F:iron ion binding"/>
    <property type="evidence" value="ECO:0007669"/>
    <property type="project" value="InterPro"/>
</dbReference>
<evidence type="ECO:0000256" key="5">
    <source>
        <dbReference type="ARBA" id="ARBA00023004"/>
    </source>
</evidence>
<dbReference type="OrthoDB" id="1055148at2759"/>
<organism evidence="10 11">
    <name type="scientific">Diaporthe helianthi</name>
    <dbReference type="NCBI Taxonomy" id="158607"/>
    <lineage>
        <taxon>Eukaryota</taxon>
        <taxon>Fungi</taxon>
        <taxon>Dikarya</taxon>
        <taxon>Ascomycota</taxon>
        <taxon>Pezizomycotina</taxon>
        <taxon>Sordariomycetes</taxon>
        <taxon>Sordariomycetidae</taxon>
        <taxon>Diaporthales</taxon>
        <taxon>Diaporthaceae</taxon>
        <taxon>Diaporthe</taxon>
    </lineage>
</organism>
<evidence type="ECO:0000256" key="7">
    <source>
        <dbReference type="ARBA" id="ARBA00060591"/>
    </source>
</evidence>
<dbReference type="InterPro" id="IPR036396">
    <property type="entry name" value="Cyt_P450_sf"/>
</dbReference>
<dbReference type="Pfam" id="PF00067">
    <property type="entry name" value="p450"/>
    <property type="match status" value="1"/>
</dbReference>
<comment type="similarity">
    <text evidence="1 9">Belongs to the cytochrome P450 family.</text>
</comment>
<dbReference type="InterPro" id="IPR050364">
    <property type="entry name" value="Cytochrome_P450_fung"/>
</dbReference>
<dbReference type="InParanoid" id="A0A2P5HLE4"/>
<dbReference type="PANTHER" id="PTHR46300">
    <property type="entry name" value="P450, PUTATIVE (EUROFUNG)-RELATED-RELATED"/>
    <property type="match status" value="1"/>
</dbReference>
<dbReference type="GO" id="GO:0020037">
    <property type="term" value="F:heme binding"/>
    <property type="evidence" value="ECO:0007669"/>
    <property type="project" value="InterPro"/>
</dbReference>
<dbReference type="PANTHER" id="PTHR46300:SF9">
    <property type="entry name" value="P450, PUTATIVE-RELATED"/>
    <property type="match status" value="1"/>
</dbReference>
<comment type="caution">
    <text evidence="10">The sequence shown here is derived from an EMBL/GenBank/DDBJ whole genome shotgun (WGS) entry which is preliminary data.</text>
</comment>
<evidence type="ECO:0000256" key="4">
    <source>
        <dbReference type="ARBA" id="ARBA00023002"/>
    </source>
</evidence>
<evidence type="ECO:0000256" key="1">
    <source>
        <dbReference type="ARBA" id="ARBA00010617"/>
    </source>
</evidence>
<dbReference type="PRINTS" id="PR00385">
    <property type="entry name" value="P450"/>
</dbReference>
<comment type="pathway">
    <text evidence="7">Aromatic compound metabolism; phenylacetate degradation.</text>
</comment>
<keyword evidence="6 9" id="KW-0503">Monooxygenase</keyword>
<keyword evidence="3 8" id="KW-0479">Metal-binding</keyword>
<dbReference type="AlphaFoldDB" id="A0A2P5HLE4"/>
<evidence type="ECO:0000256" key="8">
    <source>
        <dbReference type="PIRSR" id="PIRSR602401-1"/>
    </source>
</evidence>
<keyword evidence="4 9" id="KW-0560">Oxidoreductase</keyword>
<dbReference type="InterPro" id="IPR017972">
    <property type="entry name" value="Cyt_P450_CS"/>
</dbReference>
<dbReference type="InterPro" id="IPR002401">
    <property type="entry name" value="Cyt_P450_E_grp-I"/>
</dbReference>
<dbReference type="GO" id="GO:0016705">
    <property type="term" value="F:oxidoreductase activity, acting on paired donors, with incorporation or reduction of molecular oxygen"/>
    <property type="evidence" value="ECO:0007669"/>
    <property type="project" value="InterPro"/>
</dbReference>
<dbReference type="SUPFAM" id="SSF48264">
    <property type="entry name" value="Cytochrome P450"/>
    <property type="match status" value="1"/>
</dbReference>
<dbReference type="EMBL" id="MAVT02001387">
    <property type="protein sequence ID" value="POS71069.1"/>
    <property type="molecule type" value="Genomic_DNA"/>
</dbReference>
<proteinExistence type="inferred from homology"/>
<name>A0A2P5HLE4_DIAHE</name>
<evidence type="ECO:0000256" key="3">
    <source>
        <dbReference type="ARBA" id="ARBA00022723"/>
    </source>
</evidence>
<keyword evidence="5 8" id="KW-0408">Iron</keyword>
<evidence type="ECO:0000256" key="9">
    <source>
        <dbReference type="RuleBase" id="RU000461"/>
    </source>
</evidence>
<feature type="binding site" description="axial binding residue" evidence="8">
    <location>
        <position position="459"/>
    </location>
    <ligand>
        <name>heme</name>
        <dbReference type="ChEBI" id="CHEBI:30413"/>
    </ligand>
    <ligandPart>
        <name>Fe</name>
        <dbReference type="ChEBI" id="CHEBI:18248"/>
    </ligandPart>
</feature>
<protein>
    <submittedName>
        <fullName evidence="10">3-hydroxyphenylacetate 6-hydroxylase</fullName>
    </submittedName>
</protein>
<dbReference type="InterPro" id="IPR001128">
    <property type="entry name" value="Cyt_P450"/>
</dbReference>
<comment type="cofactor">
    <cofactor evidence="8">
        <name>heme</name>
        <dbReference type="ChEBI" id="CHEBI:30413"/>
    </cofactor>
</comment>
<dbReference type="PRINTS" id="PR00463">
    <property type="entry name" value="EP450I"/>
</dbReference>
<gene>
    <name evidence="10" type="ORF">DHEL01_v210533</name>
</gene>
<evidence type="ECO:0000256" key="2">
    <source>
        <dbReference type="ARBA" id="ARBA00022617"/>
    </source>
</evidence>
<keyword evidence="2 8" id="KW-0349">Heme</keyword>
<dbReference type="GO" id="GO:0004497">
    <property type="term" value="F:monooxygenase activity"/>
    <property type="evidence" value="ECO:0007669"/>
    <property type="project" value="UniProtKB-KW"/>
</dbReference>
<dbReference type="Gene3D" id="1.10.630.10">
    <property type="entry name" value="Cytochrome P450"/>
    <property type="match status" value="1"/>
</dbReference>
<evidence type="ECO:0000313" key="11">
    <source>
        <dbReference type="Proteomes" id="UP000094444"/>
    </source>
</evidence>
<dbReference type="FunFam" id="1.10.630.10:FF:000072">
    <property type="entry name" value="3-hydroxyphenylacetate 6 hydroxylase"/>
    <property type="match status" value="1"/>
</dbReference>
<dbReference type="STRING" id="158607.A0A2P5HLE4"/>